<evidence type="ECO:0000313" key="1">
    <source>
        <dbReference type="EMBL" id="PRQ21904.1"/>
    </source>
</evidence>
<keyword evidence="2" id="KW-1185">Reference proteome</keyword>
<dbReference type="AlphaFoldDB" id="A0A2P6PJ11"/>
<accession>A0A2P6PJ11</accession>
<comment type="caution">
    <text evidence="1">The sequence shown here is derived from an EMBL/GenBank/DDBJ whole genome shotgun (WGS) entry which is preliminary data.</text>
</comment>
<protein>
    <submittedName>
        <fullName evidence="1">Uncharacterized protein</fullName>
    </submittedName>
</protein>
<dbReference type="EMBL" id="PDCK01000044">
    <property type="protein sequence ID" value="PRQ21904.1"/>
    <property type="molecule type" value="Genomic_DNA"/>
</dbReference>
<reference evidence="1 2" key="1">
    <citation type="journal article" date="2018" name="Nat. Genet.">
        <title>The Rosa genome provides new insights in the design of modern roses.</title>
        <authorList>
            <person name="Bendahmane M."/>
        </authorList>
    </citation>
    <scope>NUCLEOTIDE SEQUENCE [LARGE SCALE GENOMIC DNA]</scope>
    <source>
        <strain evidence="2">cv. Old Blush</strain>
    </source>
</reference>
<dbReference type="Proteomes" id="UP000238479">
    <property type="component" value="Chromosome 6"/>
</dbReference>
<gene>
    <name evidence="1" type="ORF">RchiOBHm_Chr6g0244401</name>
</gene>
<organism evidence="1 2">
    <name type="scientific">Rosa chinensis</name>
    <name type="common">China rose</name>
    <dbReference type="NCBI Taxonomy" id="74649"/>
    <lineage>
        <taxon>Eukaryota</taxon>
        <taxon>Viridiplantae</taxon>
        <taxon>Streptophyta</taxon>
        <taxon>Embryophyta</taxon>
        <taxon>Tracheophyta</taxon>
        <taxon>Spermatophyta</taxon>
        <taxon>Magnoliopsida</taxon>
        <taxon>eudicotyledons</taxon>
        <taxon>Gunneridae</taxon>
        <taxon>Pentapetalae</taxon>
        <taxon>rosids</taxon>
        <taxon>fabids</taxon>
        <taxon>Rosales</taxon>
        <taxon>Rosaceae</taxon>
        <taxon>Rosoideae</taxon>
        <taxon>Rosoideae incertae sedis</taxon>
        <taxon>Rosa</taxon>
    </lineage>
</organism>
<dbReference type="Gramene" id="PRQ21904">
    <property type="protein sequence ID" value="PRQ21904"/>
    <property type="gene ID" value="RchiOBHm_Chr6g0244401"/>
</dbReference>
<evidence type="ECO:0000313" key="2">
    <source>
        <dbReference type="Proteomes" id="UP000238479"/>
    </source>
</evidence>
<proteinExistence type="predicted"/>
<name>A0A2P6PJ11_ROSCH</name>
<sequence>MQTRNSQRIPLSKRRRFLKDFSFNTRAPLLKPSTRPLEIFGTGENGLSCLTCYNFFIFTFGVAPWIPYTIKGIYPASKNIMIKGTQSG</sequence>